<evidence type="ECO:0000256" key="8">
    <source>
        <dbReference type="ARBA" id="ARBA00022837"/>
    </source>
</evidence>
<reference evidence="19" key="2">
    <citation type="submission" date="2020-10" db="UniProtKB">
        <authorList>
            <consortium name="WormBaseParasite"/>
        </authorList>
    </citation>
    <scope>IDENTIFICATION</scope>
</reference>
<evidence type="ECO:0000256" key="2">
    <source>
        <dbReference type="ARBA" id="ARBA00022448"/>
    </source>
</evidence>
<evidence type="ECO:0000256" key="12">
    <source>
        <dbReference type="ARBA" id="ARBA00023136"/>
    </source>
</evidence>
<reference evidence="18" key="1">
    <citation type="journal article" date="2013" name="Genetics">
        <title>The draft genome and transcriptome of Panagrellus redivivus are shaped by the harsh demands of a free-living lifestyle.</title>
        <authorList>
            <person name="Srinivasan J."/>
            <person name="Dillman A.R."/>
            <person name="Macchietto M.G."/>
            <person name="Heikkinen L."/>
            <person name="Lakso M."/>
            <person name="Fracchia K.M."/>
            <person name="Antoshechkin I."/>
            <person name="Mortazavi A."/>
            <person name="Wong G."/>
            <person name="Sternberg P.W."/>
        </authorList>
    </citation>
    <scope>NUCLEOTIDE SEQUENCE [LARGE SCALE GENOMIC DNA]</scope>
    <source>
        <strain evidence="18">MT8872</strain>
    </source>
</reference>
<evidence type="ECO:0000256" key="11">
    <source>
        <dbReference type="ARBA" id="ARBA00023065"/>
    </source>
</evidence>
<name>A0A7E4V392_PANRE</name>
<keyword evidence="3" id="KW-0109">Calcium transport</keyword>
<dbReference type="InterPro" id="IPR013608">
    <property type="entry name" value="VWA_N"/>
</dbReference>
<dbReference type="Gene3D" id="3.40.50.410">
    <property type="entry name" value="von Willebrand factor, type A domain"/>
    <property type="match status" value="1"/>
</dbReference>
<dbReference type="Gene3D" id="3.30.450.20">
    <property type="entry name" value="PAS domain"/>
    <property type="match status" value="1"/>
</dbReference>
<evidence type="ECO:0000256" key="1">
    <source>
        <dbReference type="ARBA" id="ARBA00004479"/>
    </source>
</evidence>
<proteinExistence type="predicted"/>
<dbReference type="InterPro" id="IPR013680">
    <property type="entry name" value="VDCC_a2/dsu"/>
</dbReference>
<dbReference type="WBParaSite" id="Pan_g15692.t1">
    <property type="protein sequence ID" value="Pan_g15692.t1"/>
    <property type="gene ID" value="Pan_g15692"/>
</dbReference>
<evidence type="ECO:0000256" key="5">
    <source>
        <dbReference type="ARBA" id="ARBA00022692"/>
    </source>
</evidence>
<dbReference type="InterPro" id="IPR051173">
    <property type="entry name" value="Ca_channel_alpha-2/delta"/>
</dbReference>
<evidence type="ECO:0000256" key="14">
    <source>
        <dbReference type="ARBA" id="ARBA00023180"/>
    </source>
</evidence>
<dbReference type="AlphaFoldDB" id="A0A7E4V392"/>
<evidence type="ECO:0000259" key="17">
    <source>
        <dbReference type="PROSITE" id="PS50234"/>
    </source>
</evidence>
<dbReference type="Pfam" id="PF08473">
    <property type="entry name" value="VGCC_alpha2"/>
    <property type="match status" value="1"/>
</dbReference>
<accession>A0A7E4V392</accession>
<dbReference type="InterPro" id="IPR036465">
    <property type="entry name" value="vWFA_dom_sf"/>
</dbReference>
<keyword evidence="8" id="KW-0106">Calcium</keyword>
<dbReference type="PANTHER" id="PTHR10166">
    <property type="entry name" value="VOLTAGE-DEPENDENT CALCIUM CHANNEL SUBUNIT ALPHA-2/DELTA-RELATED"/>
    <property type="match status" value="1"/>
</dbReference>
<organism evidence="18 19">
    <name type="scientific">Panagrellus redivivus</name>
    <name type="common">Microworm</name>
    <dbReference type="NCBI Taxonomy" id="6233"/>
    <lineage>
        <taxon>Eukaryota</taxon>
        <taxon>Metazoa</taxon>
        <taxon>Ecdysozoa</taxon>
        <taxon>Nematoda</taxon>
        <taxon>Chromadorea</taxon>
        <taxon>Rhabditida</taxon>
        <taxon>Tylenchina</taxon>
        <taxon>Panagrolaimomorpha</taxon>
        <taxon>Panagrolaimoidea</taxon>
        <taxon>Panagrolaimidae</taxon>
        <taxon>Panagrellus</taxon>
    </lineage>
</organism>
<keyword evidence="15" id="KW-0407">Ion channel</keyword>
<keyword evidence="18" id="KW-1185">Reference proteome</keyword>
<evidence type="ECO:0000256" key="3">
    <source>
        <dbReference type="ARBA" id="ARBA00022568"/>
    </source>
</evidence>
<dbReference type="GO" id="GO:0005245">
    <property type="term" value="F:voltage-gated calcium channel activity"/>
    <property type="evidence" value="ECO:0007669"/>
    <property type="project" value="TreeGrafter"/>
</dbReference>
<evidence type="ECO:0000256" key="10">
    <source>
        <dbReference type="ARBA" id="ARBA00022989"/>
    </source>
</evidence>
<keyword evidence="13" id="KW-1015">Disulfide bond</keyword>
<keyword evidence="4" id="KW-0107">Calcium channel</keyword>
<evidence type="ECO:0000256" key="4">
    <source>
        <dbReference type="ARBA" id="ARBA00022673"/>
    </source>
</evidence>
<evidence type="ECO:0000256" key="9">
    <source>
        <dbReference type="ARBA" id="ARBA00022882"/>
    </source>
</evidence>
<evidence type="ECO:0000313" key="19">
    <source>
        <dbReference type="WBParaSite" id="Pan_g15692.t1"/>
    </source>
</evidence>
<dbReference type="InterPro" id="IPR002035">
    <property type="entry name" value="VWF_A"/>
</dbReference>
<evidence type="ECO:0000313" key="18">
    <source>
        <dbReference type="Proteomes" id="UP000492821"/>
    </source>
</evidence>
<sequence>MDEDDEPRHSHLRARRRRCLTSTMWYFLVVIHVLIAFTGSAQSQVVTASSVSKIGDELSRHLSKTFKDATKWEDIIRVYNKLTEPEVFDPKAELERIKKQIEDYLRERAKMAWDAKISLESRPLYNRSSDELNNQSSSDFIRYFNAKTEDNSATLYVDGHLGPAPTTLNATIKLDMQPNVNFYGIRTSSDHSVVHIPTPIFNREAELLERIEWSEIDQLYRRNREKIKDLSFQKFCSNTGFMRYFPAAPWIYDNPLTQLDLFDCRTHEWYIDAGTNSKNMIIMLDMSGSMLGQRFEIAKQTIEAILETLSDNDFVNIMSFSKEPRMLDNCPLIQATTRNKKELRKRLMNVTSEGKAEYEKALGQAFKTLLDLPDNLTWISKEEYAKLKQSQQLNDSLEYRPLEDNVLVLTEEEAETIRNDSRHSSGPQTGCNDVIMLITDGAPGYYKETFELWNANRKVRFFSFLIGEEAIDFDQVKWMACTNRGYMVHVSNMADVQEKIQHYVSVMSRPISRQTKSMQKSNAVWGSVTKERMSNQYVISVGYPVVHGSEFMGVAAVSLPIIELIQIAHPSLLGSTSYFFMLDNNGYAMFHPQLRPIDPVTRETKPTYNNMDFLHVEVQRPLSELQDIALVNCENEDETKMSVLYAINDMKRVYQQRNYYIAKCIAETHFTIGAAIAEGDDVRLIRRQKFHYKDVELRWFEEKNWRVHPEWRYCLLNDSDTSLSAEAAITTYARQMRMQGKLPKLCEPRKELVDRLLLDLEASNSFADLWDQEWQENRKNGVHLAFFAAPSGLIRYFNESLEDAWYEEADFATNHTDKAYKHFILELNKRSSDDDYFKRAVRMKGKTVFDVNLQTYLWQATEAFTAYGTDENQTMLGVAYRALYHDQALIGVVGMEFLYDKMVGWLRTHGCDPNNDQVRCFLLDENAYIYYSSQRDINYEGTLKEHEYSQKNRRYTKTSPIGRFFGHLNRATEWTMEMLVKKGFYKKVNFVDNQAMCDQKVIPKSSGAAVITVPLTHLKNIILYMATQLLQVLAKYAVFIVTSMFSSTVPSAAAYTTTFKPSAGNRNACLQQSPFYIADTEHTKMASASLLEGDSAERPCMRNAAQCAIRVYAHWVEKTNLLLVVISQDQQSACYDETQCQLSTPSPIPFGFTEVNDTSTNDTEKLLNQGECQHVMPTQRKNVMECIVEPYVNESHLPCSISPSLHSTSKLAVLATVFLSLFIFA</sequence>
<protein>
    <submittedName>
        <fullName evidence="19">VWFA domain-containing protein</fullName>
    </submittedName>
</protein>
<keyword evidence="7" id="KW-0732">Signal</keyword>
<keyword evidence="12 16" id="KW-0472">Membrane</keyword>
<keyword evidence="14" id="KW-0325">Glycoprotein</keyword>
<dbReference type="SMART" id="SM00327">
    <property type="entry name" value="VWA"/>
    <property type="match status" value="1"/>
</dbReference>
<comment type="subcellular location">
    <subcellularLocation>
        <location evidence="1">Membrane</location>
        <topology evidence="1">Single-pass type I membrane protein</topology>
    </subcellularLocation>
</comment>
<feature type="transmembrane region" description="Helical" evidence="16">
    <location>
        <begin position="23"/>
        <end position="41"/>
    </location>
</feature>
<evidence type="ECO:0000256" key="6">
    <source>
        <dbReference type="ARBA" id="ARBA00022723"/>
    </source>
</evidence>
<keyword evidence="10 16" id="KW-1133">Transmembrane helix</keyword>
<dbReference type="GO" id="GO:0005891">
    <property type="term" value="C:voltage-gated calcium channel complex"/>
    <property type="evidence" value="ECO:0007669"/>
    <property type="project" value="TreeGrafter"/>
</dbReference>
<keyword evidence="5 16" id="KW-0812">Transmembrane</keyword>
<evidence type="ECO:0000256" key="15">
    <source>
        <dbReference type="ARBA" id="ARBA00023303"/>
    </source>
</evidence>
<dbReference type="Pfam" id="PF08399">
    <property type="entry name" value="VWA_N"/>
    <property type="match status" value="1"/>
</dbReference>
<feature type="domain" description="VWFA" evidence="17">
    <location>
        <begin position="279"/>
        <end position="507"/>
    </location>
</feature>
<keyword evidence="6" id="KW-0479">Metal-binding</keyword>
<dbReference type="SUPFAM" id="SSF53300">
    <property type="entry name" value="vWA-like"/>
    <property type="match status" value="1"/>
</dbReference>
<evidence type="ECO:0000256" key="7">
    <source>
        <dbReference type="ARBA" id="ARBA00022729"/>
    </source>
</evidence>
<dbReference type="PANTHER" id="PTHR10166:SF37">
    <property type="entry name" value="STOLID, ISOFORM H"/>
    <property type="match status" value="1"/>
</dbReference>
<dbReference type="Proteomes" id="UP000492821">
    <property type="component" value="Unassembled WGS sequence"/>
</dbReference>
<keyword evidence="9" id="KW-0851">Voltage-gated channel</keyword>
<dbReference type="GO" id="GO:0046872">
    <property type="term" value="F:metal ion binding"/>
    <property type="evidence" value="ECO:0007669"/>
    <property type="project" value="UniProtKB-KW"/>
</dbReference>
<dbReference type="Pfam" id="PF13519">
    <property type="entry name" value="VWA_2"/>
    <property type="match status" value="1"/>
</dbReference>
<evidence type="ECO:0000256" key="13">
    <source>
        <dbReference type="ARBA" id="ARBA00023157"/>
    </source>
</evidence>
<dbReference type="PROSITE" id="PS50234">
    <property type="entry name" value="VWFA"/>
    <property type="match status" value="1"/>
</dbReference>
<evidence type="ECO:0000256" key="16">
    <source>
        <dbReference type="SAM" id="Phobius"/>
    </source>
</evidence>
<keyword evidence="2" id="KW-0813">Transport</keyword>
<keyword evidence="11" id="KW-0406">Ion transport</keyword>